<organism evidence="1 2">
    <name type="scientific">Shimia thalassica</name>
    <dbReference type="NCBI Taxonomy" id="1715693"/>
    <lineage>
        <taxon>Bacteria</taxon>
        <taxon>Pseudomonadati</taxon>
        <taxon>Pseudomonadota</taxon>
        <taxon>Alphaproteobacteria</taxon>
        <taxon>Rhodobacterales</taxon>
        <taxon>Roseobacteraceae</taxon>
    </lineage>
</organism>
<evidence type="ECO:0000313" key="1">
    <source>
        <dbReference type="EMBL" id="CUJ82759.1"/>
    </source>
</evidence>
<dbReference type="STRING" id="1715693.PH7735_00185"/>
<dbReference type="AlphaFoldDB" id="A0A0N7M826"/>
<protein>
    <submittedName>
        <fullName evidence="1">Uncharacterized protein</fullName>
    </submittedName>
</protein>
<keyword evidence="2" id="KW-1185">Reference proteome</keyword>
<name>A0A0N7M826_9RHOB</name>
<evidence type="ECO:0000313" key="2">
    <source>
        <dbReference type="Proteomes" id="UP000051870"/>
    </source>
</evidence>
<reference evidence="2" key="1">
    <citation type="submission" date="2015-09" db="EMBL/GenBank/DDBJ databases">
        <authorList>
            <person name="Rodrigo-Torres Lidia"/>
            <person name="Arahal R.David."/>
        </authorList>
    </citation>
    <scope>NUCLEOTIDE SEQUENCE [LARGE SCALE GENOMIC DNA]</scope>
    <source>
        <strain evidence="2">CECT 7735</strain>
    </source>
</reference>
<sequence length="118" mass="13222">MMKLTLTLALLAGPSFAEEWKMRDGDHLFSAHELKERLIQSDLVFYDEGRSVYGADGSYSYTYGGGGTWEGRFEAQDDSIVCVTFVTGSTRCDRIVENDGRLVVLTIEGERFPVRPSE</sequence>
<proteinExistence type="predicted"/>
<dbReference type="Proteomes" id="UP000051870">
    <property type="component" value="Unassembled WGS sequence"/>
</dbReference>
<accession>A0A0N7M826</accession>
<dbReference type="RefSeq" id="WP_145865237.1">
    <property type="nucleotide sequence ID" value="NZ_CYTW01000001.1"/>
</dbReference>
<dbReference type="GeneID" id="83879284"/>
<gene>
    <name evidence="1" type="ORF">PH7735_00185</name>
</gene>
<dbReference type="EMBL" id="CYTW01000001">
    <property type="protein sequence ID" value="CUJ82759.1"/>
    <property type="molecule type" value="Genomic_DNA"/>
</dbReference>